<comment type="caution">
    <text evidence="1">The sequence shown here is derived from an EMBL/GenBank/DDBJ whole genome shotgun (WGS) entry which is preliminary data.</text>
</comment>
<name>A0A8X6YQ57_9ARAC</name>
<dbReference type="EMBL" id="BMAV01021934">
    <property type="protein sequence ID" value="GFY76433.1"/>
    <property type="molecule type" value="Genomic_DNA"/>
</dbReference>
<dbReference type="AlphaFoldDB" id="A0A8X6YQ57"/>
<protein>
    <submittedName>
        <fullName evidence="1">Uncharacterized protein</fullName>
    </submittedName>
</protein>
<proteinExistence type="predicted"/>
<evidence type="ECO:0000313" key="2">
    <source>
        <dbReference type="Proteomes" id="UP000886998"/>
    </source>
</evidence>
<reference evidence="1" key="1">
    <citation type="submission" date="2020-08" db="EMBL/GenBank/DDBJ databases">
        <title>Multicomponent nature underlies the extraordinary mechanical properties of spider dragline silk.</title>
        <authorList>
            <person name="Kono N."/>
            <person name="Nakamura H."/>
            <person name="Mori M."/>
            <person name="Yoshida Y."/>
            <person name="Ohtoshi R."/>
            <person name="Malay A.D."/>
            <person name="Moran D.A.P."/>
            <person name="Tomita M."/>
            <person name="Numata K."/>
            <person name="Arakawa K."/>
        </authorList>
    </citation>
    <scope>NUCLEOTIDE SEQUENCE</scope>
</reference>
<accession>A0A8X6YQ57</accession>
<keyword evidence="2" id="KW-1185">Reference proteome</keyword>
<sequence length="84" mass="9791">MPYHFRAPLKSIERYGTSVGLKTPILTNETPSDMYSHYEASPTIYDKSYGIPMDTLAYDAWGVEEYFEDENVNIESEEYPLKRK</sequence>
<organism evidence="1 2">
    <name type="scientific">Trichonephila inaurata madagascariensis</name>
    <dbReference type="NCBI Taxonomy" id="2747483"/>
    <lineage>
        <taxon>Eukaryota</taxon>
        <taxon>Metazoa</taxon>
        <taxon>Ecdysozoa</taxon>
        <taxon>Arthropoda</taxon>
        <taxon>Chelicerata</taxon>
        <taxon>Arachnida</taxon>
        <taxon>Araneae</taxon>
        <taxon>Araneomorphae</taxon>
        <taxon>Entelegynae</taxon>
        <taxon>Araneoidea</taxon>
        <taxon>Nephilidae</taxon>
        <taxon>Trichonephila</taxon>
        <taxon>Trichonephila inaurata</taxon>
    </lineage>
</organism>
<dbReference type="OrthoDB" id="6437096at2759"/>
<evidence type="ECO:0000313" key="1">
    <source>
        <dbReference type="EMBL" id="GFY76433.1"/>
    </source>
</evidence>
<dbReference type="Proteomes" id="UP000886998">
    <property type="component" value="Unassembled WGS sequence"/>
</dbReference>
<gene>
    <name evidence="1" type="ORF">TNIN_331751</name>
</gene>